<dbReference type="AlphaFoldDB" id="A0A6C0ANR1"/>
<dbReference type="EMBL" id="MN740736">
    <property type="protein sequence ID" value="QHS81398.1"/>
    <property type="molecule type" value="Genomic_DNA"/>
</dbReference>
<protein>
    <recommendedName>
        <fullName evidence="1">DUF7695 domain-containing protein</fullName>
    </recommendedName>
</protein>
<dbReference type="Pfam" id="PF24749">
    <property type="entry name" value="DUF7695"/>
    <property type="match status" value="1"/>
</dbReference>
<organism evidence="2">
    <name type="scientific">viral metagenome</name>
    <dbReference type="NCBI Taxonomy" id="1070528"/>
    <lineage>
        <taxon>unclassified sequences</taxon>
        <taxon>metagenomes</taxon>
        <taxon>organismal metagenomes</taxon>
    </lineage>
</organism>
<evidence type="ECO:0000259" key="1">
    <source>
        <dbReference type="Pfam" id="PF24749"/>
    </source>
</evidence>
<proteinExistence type="predicted"/>
<name>A0A6C0ANR1_9ZZZZ</name>
<dbReference type="InterPro" id="IPR056112">
    <property type="entry name" value="DUF7695"/>
</dbReference>
<evidence type="ECO:0000313" key="2">
    <source>
        <dbReference type="EMBL" id="QHS81398.1"/>
    </source>
</evidence>
<accession>A0A6C0ANR1</accession>
<sequence length="95" mass="10881">MPSLRYGGVIYYQVRHAIFCKLCRDTIESKYTYNFKMCSCGSVGIDGGIVSGNRIIGDPENIEPRGMYAATINGRKIWLPQDVIENHYYRLNVLR</sequence>
<reference evidence="2" key="1">
    <citation type="journal article" date="2020" name="Nature">
        <title>Giant virus diversity and host interactions through global metagenomics.</title>
        <authorList>
            <person name="Schulz F."/>
            <person name="Roux S."/>
            <person name="Paez-Espino D."/>
            <person name="Jungbluth S."/>
            <person name="Walsh D.A."/>
            <person name="Denef V.J."/>
            <person name="McMahon K.D."/>
            <person name="Konstantinidis K.T."/>
            <person name="Eloe-Fadrosh E.A."/>
            <person name="Kyrpides N.C."/>
            <person name="Woyke T."/>
        </authorList>
    </citation>
    <scope>NUCLEOTIDE SEQUENCE</scope>
    <source>
        <strain evidence="2">GVMAG-S-1101161-73</strain>
    </source>
</reference>
<feature type="domain" description="DUF7695" evidence="1">
    <location>
        <begin position="16"/>
        <end position="50"/>
    </location>
</feature>